<feature type="domain" description="SHOCT" evidence="1">
    <location>
        <begin position="308"/>
        <end position="335"/>
    </location>
</feature>
<evidence type="ECO:0000259" key="2">
    <source>
        <dbReference type="Pfam" id="PF13421"/>
    </source>
</evidence>
<dbReference type="SUPFAM" id="SSF117892">
    <property type="entry name" value="Band 7/SPFH domain"/>
    <property type="match status" value="1"/>
</dbReference>
<gene>
    <name evidence="3" type="ORF">DFR46_2811</name>
</gene>
<dbReference type="Pfam" id="PF13421">
    <property type="entry name" value="Band_7_1"/>
    <property type="match status" value="1"/>
</dbReference>
<dbReference type="EMBL" id="QRDP01000004">
    <property type="protein sequence ID" value="RED17757.1"/>
    <property type="molecule type" value="Genomic_DNA"/>
</dbReference>
<evidence type="ECO:0000313" key="4">
    <source>
        <dbReference type="Proteomes" id="UP000256310"/>
    </source>
</evidence>
<dbReference type="PANTHER" id="PTHR37826">
    <property type="entry name" value="FLOTILLIN BAND_7_5 DOMAIN PROTEIN"/>
    <property type="match status" value="1"/>
</dbReference>
<dbReference type="GO" id="GO:0006508">
    <property type="term" value="P:proteolysis"/>
    <property type="evidence" value="ECO:0007669"/>
    <property type="project" value="UniProtKB-KW"/>
</dbReference>
<dbReference type="GO" id="GO:0008233">
    <property type="term" value="F:peptidase activity"/>
    <property type="evidence" value="ECO:0007669"/>
    <property type="project" value="UniProtKB-KW"/>
</dbReference>
<name>A0A3D9FJJ1_9SPHN</name>
<feature type="domain" description="SPFH" evidence="2">
    <location>
        <begin position="27"/>
        <end position="235"/>
    </location>
</feature>
<dbReference type="InterPro" id="IPR036013">
    <property type="entry name" value="Band_7/SPFH_dom_sf"/>
</dbReference>
<keyword evidence="3" id="KW-0378">Hydrolase</keyword>
<dbReference type="RefSeq" id="WP_116236994.1">
    <property type="nucleotide sequence ID" value="NZ_QRDP01000004.1"/>
</dbReference>
<dbReference type="OrthoDB" id="9764015at2"/>
<organism evidence="3 4">
    <name type="scientific">Parasphingopyxis lamellibrachiae</name>
    <dbReference type="NCBI Taxonomy" id="680125"/>
    <lineage>
        <taxon>Bacteria</taxon>
        <taxon>Pseudomonadati</taxon>
        <taxon>Pseudomonadota</taxon>
        <taxon>Alphaproteobacteria</taxon>
        <taxon>Sphingomonadales</taxon>
        <taxon>Sphingomonadaceae</taxon>
        <taxon>Parasphingopyxis</taxon>
    </lineage>
</organism>
<dbReference type="Gene3D" id="3.30.479.30">
    <property type="entry name" value="Band 7 domain"/>
    <property type="match status" value="1"/>
</dbReference>
<evidence type="ECO:0000313" key="3">
    <source>
        <dbReference type="EMBL" id="RED17757.1"/>
    </source>
</evidence>
<accession>A0A3D9FJJ1</accession>
<proteinExistence type="predicted"/>
<comment type="caution">
    <text evidence="3">The sequence shown here is derived from an EMBL/GenBank/DDBJ whole genome shotgun (WGS) entry which is preliminary data.</text>
</comment>
<dbReference type="CDD" id="cd03408">
    <property type="entry name" value="SPFH_like_u1"/>
    <property type="match status" value="1"/>
</dbReference>
<dbReference type="Pfam" id="PF09851">
    <property type="entry name" value="SHOCT"/>
    <property type="match status" value="1"/>
</dbReference>
<evidence type="ECO:0000259" key="1">
    <source>
        <dbReference type="Pfam" id="PF09851"/>
    </source>
</evidence>
<keyword evidence="4" id="KW-1185">Reference proteome</keyword>
<dbReference type="InterPro" id="IPR033880">
    <property type="entry name" value="SPFH_YdjI"/>
</dbReference>
<dbReference type="PANTHER" id="PTHR37826:SF2">
    <property type="entry name" value="ZINC-RIBBON DOMAIN-CONTAINING PROTEIN"/>
    <property type="match status" value="1"/>
</dbReference>
<dbReference type="AlphaFoldDB" id="A0A3D9FJJ1"/>
<protein>
    <submittedName>
        <fullName evidence="3">Membrane protease subunit (Stomatin/prohibitin family)</fullName>
    </submittedName>
</protein>
<keyword evidence="3" id="KW-0645">Protease</keyword>
<dbReference type="InterPro" id="IPR018649">
    <property type="entry name" value="SHOCT"/>
</dbReference>
<dbReference type="Proteomes" id="UP000256310">
    <property type="component" value="Unassembled WGS sequence"/>
</dbReference>
<sequence>MGIRDFLSKQFIDVIEWGEEPGDLAERLDFADNEIQNGAQLTVRETQAAVVIDEGVLADMYGPGLHTLDTSNMPILTNLKNWDKAFKSPFKTDVYFFSQKEQVNLKWGTAQPVTIRDPELGPIRLRAFGTYSFRVKDIAPFYSALVGTLDKVTVSSIEPQLRAAIITALATGLGGGDVPFIDLAANQQKLSDALKEAVGPAFEQYGLEVPTFFVESVSLPEAVQEHLDKKSSMRVLGDLDQYAKFQAAEAIELAAQQEGGMAGIGAGAGVGMAIGQTMAGALAQPAPAAPAAPVAPAAPAAEEKDPFEQIEKLHKLQEMGAISKEEFDAKKADLLSQI</sequence>
<reference evidence="3 4" key="1">
    <citation type="submission" date="2018-07" db="EMBL/GenBank/DDBJ databases">
        <title>Genomic Encyclopedia of Type Strains, Phase IV (KMG-IV): sequencing the most valuable type-strain genomes for metagenomic binning, comparative biology and taxonomic classification.</title>
        <authorList>
            <person name="Goeker M."/>
        </authorList>
    </citation>
    <scope>NUCLEOTIDE SEQUENCE [LARGE SCALE GENOMIC DNA]</scope>
    <source>
        <strain evidence="3 4">DSM 26725</strain>
    </source>
</reference>